<feature type="transmembrane region" description="Helical" evidence="1">
    <location>
        <begin position="142"/>
        <end position="163"/>
    </location>
</feature>
<dbReference type="Pfam" id="PF04298">
    <property type="entry name" value="Zn_peptidase_2"/>
    <property type="match status" value="1"/>
</dbReference>
<dbReference type="EMBL" id="JACCBX010000003">
    <property type="protein sequence ID" value="NYE04792.1"/>
    <property type="molecule type" value="Genomic_DNA"/>
</dbReference>
<keyword evidence="1" id="KW-0472">Membrane</keyword>
<comment type="caution">
    <text evidence="2">The sequence shown here is derived from an EMBL/GenBank/DDBJ whole genome shotgun (WGS) entry which is preliminary data.</text>
</comment>
<sequence>MGFLIYFLIVMLVPLWAQFRVKGTFVKYSRVQNTSYRTGAEVARDVLNANGLLNVGVEEGRGFLSDHYDPRTKTVRLSPENYRGHSIASTAIAAHECGHAIQDAQRYAFLRFRHALVPVANIGSNFSWILVLIGIFFQMSGLLLAGIVFMAAAVLFQVITLPVEFNASNRAMDQVVSLGLIRNEEERNARKVLNAAALTYVAAAAVAVLELLRLVLIFTGMNRSNE</sequence>
<evidence type="ECO:0000313" key="3">
    <source>
        <dbReference type="Proteomes" id="UP000548423"/>
    </source>
</evidence>
<organism evidence="2 3">
    <name type="scientific">Neobacillus niacini</name>
    <dbReference type="NCBI Taxonomy" id="86668"/>
    <lineage>
        <taxon>Bacteria</taxon>
        <taxon>Bacillati</taxon>
        <taxon>Bacillota</taxon>
        <taxon>Bacilli</taxon>
        <taxon>Bacillales</taxon>
        <taxon>Bacillaceae</taxon>
        <taxon>Neobacillus</taxon>
    </lineage>
</organism>
<reference evidence="3" key="1">
    <citation type="submission" date="2020-07" db="EMBL/GenBank/DDBJ databases">
        <authorList>
            <person name="Partida-Martinez L."/>
            <person name="Huntemann M."/>
            <person name="Clum A."/>
            <person name="Wang J."/>
            <person name="Palaniappan K."/>
            <person name="Ritter S."/>
            <person name="Chen I.-M."/>
            <person name="Stamatis D."/>
            <person name="Reddy T."/>
            <person name="O'Malley R."/>
            <person name="Daum C."/>
            <person name="Shapiro N."/>
            <person name="Ivanova N."/>
            <person name="Kyrpides N."/>
            <person name="Woyke T."/>
        </authorList>
    </citation>
    <scope>NUCLEOTIDE SEQUENCE [LARGE SCALE GENOMIC DNA]</scope>
    <source>
        <strain evidence="3">AT2.8</strain>
    </source>
</reference>
<accession>A0A852T7L4</accession>
<gene>
    <name evidence="2" type="ORF">F4694_001541</name>
</gene>
<evidence type="ECO:0000256" key="1">
    <source>
        <dbReference type="SAM" id="Phobius"/>
    </source>
</evidence>
<evidence type="ECO:0000313" key="2">
    <source>
        <dbReference type="EMBL" id="NYE04792.1"/>
    </source>
</evidence>
<proteinExistence type="predicted"/>
<dbReference type="Proteomes" id="UP000548423">
    <property type="component" value="Unassembled WGS sequence"/>
</dbReference>
<dbReference type="PANTHER" id="PTHR36434:SF1">
    <property type="entry name" value="MEMBRANE PROTEASE YUGP-RELATED"/>
    <property type="match status" value="1"/>
</dbReference>
<dbReference type="AlphaFoldDB" id="A0A852T7L4"/>
<reference evidence="3" key="2">
    <citation type="submission" date="2020-08" db="EMBL/GenBank/DDBJ databases">
        <title>The Agave Microbiome: Exploring the role of microbial communities in plant adaptations to desert environments.</title>
        <authorList>
            <person name="Partida-Martinez L.P."/>
        </authorList>
    </citation>
    <scope>NUCLEOTIDE SEQUENCE [LARGE SCALE GENOMIC DNA]</scope>
    <source>
        <strain evidence="3">AT2.8</strain>
    </source>
</reference>
<keyword evidence="1" id="KW-0812">Transmembrane</keyword>
<name>A0A852T7L4_9BACI</name>
<keyword evidence="1" id="KW-1133">Transmembrane helix</keyword>
<dbReference type="InterPro" id="IPR007395">
    <property type="entry name" value="Zn_peptidase_2"/>
</dbReference>
<feature type="transmembrane region" description="Helical" evidence="1">
    <location>
        <begin position="197"/>
        <end position="218"/>
    </location>
</feature>
<dbReference type="PANTHER" id="PTHR36434">
    <property type="entry name" value="MEMBRANE PROTEASE YUGP-RELATED"/>
    <property type="match status" value="1"/>
</dbReference>
<protein>
    <recommendedName>
        <fullName evidence="4">Zn-dependent protease</fullName>
    </recommendedName>
</protein>
<evidence type="ECO:0008006" key="4">
    <source>
        <dbReference type="Google" id="ProtNLM"/>
    </source>
</evidence>
<feature type="transmembrane region" description="Helical" evidence="1">
    <location>
        <begin position="115"/>
        <end position="137"/>
    </location>
</feature>